<evidence type="ECO:0000313" key="2">
    <source>
        <dbReference type="EMBL" id="MDO2408872.1"/>
    </source>
</evidence>
<organism evidence="2 3">
    <name type="scientific">Campylobacter magnus</name>
    <dbReference type="NCBI Taxonomy" id="3026462"/>
    <lineage>
        <taxon>Bacteria</taxon>
        <taxon>Pseudomonadati</taxon>
        <taxon>Campylobacterota</taxon>
        <taxon>Epsilonproteobacteria</taxon>
        <taxon>Campylobacterales</taxon>
        <taxon>Campylobacteraceae</taxon>
        <taxon>Campylobacter</taxon>
    </lineage>
</organism>
<reference evidence="2 3" key="1">
    <citation type="submission" date="2023-06" db="EMBL/GenBank/DDBJ databases">
        <title>Campylobacter magnum sp. nov., isolated from cecal contents of domestic pigs (Sus scrofa domesticus).</title>
        <authorList>
            <person name="Papic B."/>
            <person name="Gruntar I."/>
        </authorList>
    </citation>
    <scope>NUCLEOTIDE SEQUENCE [LARGE SCALE GENOMIC DNA]</scope>
    <source>
        <strain evidence="3">34484-21</strain>
    </source>
</reference>
<gene>
    <name evidence="2" type="ORF">Q2362_02000</name>
</gene>
<dbReference type="Proteomes" id="UP001171111">
    <property type="component" value="Unassembled WGS sequence"/>
</dbReference>
<dbReference type="RefSeq" id="WP_302243626.1">
    <property type="nucleotide sequence ID" value="NZ_JAULJQ010000002.1"/>
</dbReference>
<evidence type="ECO:0000313" key="3">
    <source>
        <dbReference type="Proteomes" id="UP001171111"/>
    </source>
</evidence>
<comment type="caution">
    <text evidence="2">The sequence shown here is derived from an EMBL/GenBank/DDBJ whole genome shotgun (WGS) entry which is preliminary data.</text>
</comment>
<protein>
    <submittedName>
        <fullName evidence="2">Uncharacterized protein</fullName>
    </submittedName>
</protein>
<proteinExistence type="predicted"/>
<sequence length="168" mass="19218">MEISQISNQTLSTYSTQKNQNPSRNFELELEKASQKKLWGINADGSQTAFYKADKKGNYIVKHTDKNGNESQKIINANDVNPTNANSDEMYVYALNLKENNKASFEDTVLKVAMSEAKSRVENEYRGTFSKDTKLDWKVLISDIIAQSSSNWDYENKVKWQNFLELLG</sequence>
<keyword evidence="3" id="KW-1185">Reference proteome</keyword>
<dbReference type="EMBL" id="JAULJQ010000002">
    <property type="protein sequence ID" value="MDO2408872.1"/>
    <property type="molecule type" value="Genomic_DNA"/>
</dbReference>
<name>A0ABT8T5Q7_9BACT</name>
<feature type="region of interest" description="Disordered" evidence="1">
    <location>
        <begin position="1"/>
        <end position="23"/>
    </location>
</feature>
<evidence type="ECO:0000256" key="1">
    <source>
        <dbReference type="SAM" id="MobiDB-lite"/>
    </source>
</evidence>
<accession>A0ABT8T5Q7</accession>